<dbReference type="Pfam" id="PF00709">
    <property type="entry name" value="Adenylsucc_synt"/>
    <property type="match status" value="1"/>
</dbReference>
<feature type="binding site" description="in other chain" evidence="8">
    <location>
        <position position="305"/>
    </location>
    <ligand>
        <name>IMP</name>
        <dbReference type="ChEBI" id="CHEBI:58053"/>
        <note>ligand shared between dimeric partners</note>
    </ligand>
</feature>
<dbReference type="GO" id="GO:0005737">
    <property type="term" value="C:cytoplasm"/>
    <property type="evidence" value="ECO:0007669"/>
    <property type="project" value="UniProtKB-SubCell"/>
</dbReference>
<dbReference type="FunFam" id="3.90.170.10:FF:000001">
    <property type="entry name" value="Adenylosuccinate synthetase"/>
    <property type="match status" value="1"/>
</dbReference>
<keyword evidence="6 8" id="KW-0460">Magnesium</keyword>
<feature type="binding site" evidence="8">
    <location>
        <begin position="301"/>
        <end position="307"/>
    </location>
    <ligand>
        <name>substrate</name>
    </ligand>
</feature>
<dbReference type="GO" id="GO:0046040">
    <property type="term" value="P:IMP metabolic process"/>
    <property type="evidence" value="ECO:0007669"/>
    <property type="project" value="TreeGrafter"/>
</dbReference>
<keyword evidence="8" id="KW-0963">Cytoplasm</keyword>
<name>A0A317EIX3_9SPHI</name>
<evidence type="ECO:0000256" key="10">
    <source>
        <dbReference type="RuleBase" id="RU000520"/>
    </source>
</evidence>
<dbReference type="GO" id="GO:0000287">
    <property type="term" value="F:magnesium ion binding"/>
    <property type="evidence" value="ECO:0007669"/>
    <property type="project" value="UniProtKB-UniRule"/>
</dbReference>
<keyword evidence="5 8" id="KW-0658">Purine biosynthesis</keyword>
<dbReference type="PROSITE" id="PS00513">
    <property type="entry name" value="ADENYLOSUCCIN_SYN_2"/>
    <property type="match status" value="1"/>
</dbReference>
<dbReference type="EC" id="6.3.4.4" evidence="8 10"/>
<dbReference type="EMBL" id="QGNZ01000005">
    <property type="protein sequence ID" value="PWS26049.1"/>
    <property type="molecule type" value="Genomic_DNA"/>
</dbReference>
<keyword evidence="2 8" id="KW-0436">Ligase</keyword>
<comment type="caution">
    <text evidence="11">The sequence shown here is derived from an EMBL/GenBank/DDBJ whole genome shotgun (WGS) entry which is preliminary data.</text>
</comment>
<feature type="binding site" evidence="8">
    <location>
        <position position="41"/>
    </location>
    <ligand>
        <name>Mg(2+)</name>
        <dbReference type="ChEBI" id="CHEBI:18420"/>
    </ligand>
</feature>
<gene>
    <name evidence="8" type="primary">purA</name>
    <name evidence="11" type="ORF">DHW03_18560</name>
</gene>
<dbReference type="Gene3D" id="1.10.300.10">
    <property type="entry name" value="Adenylosuccinate Synthetase, subunit A, domain 2"/>
    <property type="match status" value="1"/>
</dbReference>
<evidence type="ECO:0000256" key="1">
    <source>
        <dbReference type="ARBA" id="ARBA00011738"/>
    </source>
</evidence>
<accession>A0A317EIX3</accession>
<feature type="active site" evidence="9">
    <location>
        <position position="143"/>
    </location>
</feature>
<feature type="binding site" description="in other chain" evidence="8">
    <location>
        <position position="132"/>
    </location>
    <ligand>
        <name>IMP</name>
        <dbReference type="ChEBI" id="CHEBI:58053"/>
        <note>ligand shared between dimeric partners</note>
    </ligand>
</feature>
<dbReference type="InterPro" id="IPR027417">
    <property type="entry name" value="P-loop_NTPase"/>
</dbReference>
<feature type="active site" description="Proton acceptor" evidence="8">
    <location>
        <position position="14"/>
    </location>
</feature>
<evidence type="ECO:0000313" key="11">
    <source>
        <dbReference type="EMBL" id="PWS26049.1"/>
    </source>
</evidence>
<feature type="binding site" evidence="8">
    <location>
        <begin position="41"/>
        <end position="43"/>
    </location>
    <ligand>
        <name>GTP</name>
        <dbReference type="ChEBI" id="CHEBI:37565"/>
    </ligand>
</feature>
<dbReference type="Gene3D" id="3.40.440.10">
    <property type="entry name" value="Adenylosuccinate Synthetase, subunit A, domain 1"/>
    <property type="match status" value="1"/>
</dbReference>
<evidence type="ECO:0000256" key="5">
    <source>
        <dbReference type="ARBA" id="ARBA00022755"/>
    </source>
</evidence>
<dbReference type="UniPathway" id="UPA00075">
    <property type="reaction ID" value="UER00335"/>
</dbReference>
<reference evidence="11 12" key="1">
    <citation type="submission" date="2018-05" db="EMBL/GenBank/DDBJ databases">
        <title>Pedobacter paludis sp. nov., isolated from wetland soil.</title>
        <authorList>
            <person name="Zhang Y."/>
            <person name="Wang G."/>
        </authorList>
    </citation>
    <scope>NUCLEOTIDE SEQUENCE [LARGE SCALE GENOMIC DNA]</scope>
    <source>
        <strain evidence="11 12">KCTC22721</strain>
    </source>
</reference>
<comment type="function">
    <text evidence="8">Plays an important role in the de novo pathway of purine nucleotide biosynthesis. Catalyzes the first committed step in the biosynthesis of AMP from IMP.</text>
</comment>
<dbReference type="CDD" id="cd03108">
    <property type="entry name" value="AdSS"/>
    <property type="match status" value="1"/>
</dbReference>
<proteinExistence type="inferred from homology"/>
<dbReference type="Proteomes" id="UP000245379">
    <property type="component" value="Unassembled WGS sequence"/>
</dbReference>
<feature type="binding site" evidence="8">
    <location>
        <begin position="414"/>
        <end position="416"/>
    </location>
    <ligand>
        <name>GTP</name>
        <dbReference type="ChEBI" id="CHEBI:37565"/>
    </ligand>
</feature>
<dbReference type="FunFam" id="1.10.300.10:FF:000001">
    <property type="entry name" value="Adenylosuccinate synthetase"/>
    <property type="match status" value="1"/>
</dbReference>
<evidence type="ECO:0000256" key="4">
    <source>
        <dbReference type="ARBA" id="ARBA00022741"/>
    </source>
</evidence>
<dbReference type="InterPro" id="IPR042109">
    <property type="entry name" value="Adenylosuccinate_synth_dom1"/>
</dbReference>
<evidence type="ECO:0000256" key="6">
    <source>
        <dbReference type="ARBA" id="ARBA00022842"/>
    </source>
</evidence>
<dbReference type="GO" id="GO:0004019">
    <property type="term" value="F:adenylosuccinate synthase activity"/>
    <property type="evidence" value="ECO:0007669"/>
    <property type="project" value="UniProtKB-UniRule"/>
</dbReference>
<keyword evidence="3 8" id="KW-0479">Metal-binding</keyword>
<dbReference type="PANTHER" id="PTHR11846">
    <property type="entry name" value="ADENYLOSUCCINATE SYNTHETASE"/>
    <property type="match status" value="1"/>
</dbReference>
<dbReference type="OrthoDB" id="9807553at2"/>
<feature type="binding site" evidence="8">
    <location>
        <position position="14"/>
    </location>
    <ligand>
        <name>Mg(2+)</name>
        <dbReference type="ChEBI" id="CHEBI:18420"/>
    </ligand>
</feature>
<dbReference type="InterPro" id="IPR018220">
    <property type="entry name" value="Adenylosuccin_syn_GTP-bd"/>
</dbReference>
<dbReference type="PANTHER" id="PTHR11846:SF0">
    <property type="entry name" value="ADENYLOSUCCINATE SYNTHETASE"/>
    <property type="match status" value="1"/>
</dbReference>
<keyword evidence="7 8" id="KW-0342">GTP-binding</keyword>
<dbReference type="InterPro" id="IPR033128">
    <property type="entry name" value="Adenylosuccin_syn_Lys_AS"/>
</dbReference>
<comment type="subunit">
    <text evidence="1 8">Homodimer.</text>
</comment>
<dbReference type="GO" id="GO:0005525">
    <property type="term" value="F:GTP binding"/>
    <property type="evidence" value="ECO:0007669"/>
    <property type="project" value="UniProtKB-UniRule"/>
</dbReference>
<comment type="catalytic activity">
    <reaction evidence="8 10">
        <text>IMP + L-aspartate + GTP = N(6)-(1,2-dicarboxyethyl)-AMP + GDP + phosphate + 2 H(+)</text>
        <dbReference type="Rhea" id="RHEA:15753"/>
        <dbReference type="ChEBI" id="CHEBI:15378"/>
        <dbReference type="ChEBI" id="CHEBI:29991"/>
        <dbReference type="ChEBI" id="CHEBI:37565"/>
        <dbReference type="ChEBI" id="CHEBI:43474"/>
        <dbReference type="ChEBI" id="CHEBI:57567"/>
        <dbReference type="ChEBI" id="CHEBI:58053"/>
        <dbReference type="ChEBI" id="CHEBI:58189"/>
        <dbReference type="EC" id="6.3.4.4"/>
    </reaction>
</comment>
<keyword evidence="12" id="KW-1185">Reference proteome</keyword>
<sequence length="426" mass="46838">MTQVDVLLGLQWGDEGKGKIVDVLSPKYDLIARFQGGPNAGHTLEFDGKKFVLNTIPSGIFNEKTMNLIGNGVVIDPIILKRELDNLKKAGHDPVAEGKLVIARKAHLILPTHQLLDAANEARMGKNKIGSTLKGIGPTYMDKTGRNGLRVGDTTLPDFKERYNKLVEKHTEILSHYEGFEYELAEKEASFFEAIEFLKSIPHVDSEHFVNGYLKEGKAVLAEGAQGTLLDVDFGSYPFVTSSNTTTAGACTGLGIAPNKVGAVYGIFKAYCTRVGGGPFPTELDNEVGENLRALGHEFGATTGRARRCGWIDLPALKYAIMLNGVTDLIMMKADVLDTFDTIYACTHYEYNGETIDYMPYDIISIQPKPVLKAIEGWATDVTKITSVDEIPSKLQAYIDYLEKELEVPIKFLSVGPDRAQTLELR</sequence>
<feature type="binding site" evidence="8">
    <location>
        <begin position="333"/>
        <end position="335"/>
    </location>
    <ligand>
        <name>GTP</name>
        <dbReference type="ChEBI" id="CHEBI:37565"/>
    </ligand>
</feature>
<dbReference type="NCBIfam" id="NF002223">
    <property type="entry name" value="PRK01117.1"/>
    <property type="match status" value="1"/>
</dbReference>
<feature type="binding site" description="in other chain" evidence="8">
    <location>
        <position position="226"/>
    </location>
    <ligand>
        <name>IMP</name>
        <dbReference type="ChEBI" id="CHEBI:58053"/>
        <note>ligand shared between dimeric partners</note>
    </ligand>
</feature>
<dbReference type="SUPFAM" id="SSF52540">
    <property type="entry name" value="P-loop containing nucleoside triphosphate hydrolases"/>
    <property type="match status" value="1"/>
</dbReference>
<dbReference type="InterPro" id="IPR042110">
    <property type="entry name" value="Adenylosuccinate_synth_dom2"/>
</dbReference>
<dbReference type="HAMAP" id="MF_00011">
    <property type="entry name" value="Adenylosucc_synth"/>
    <property type="match status" value="1"/>
</dbReference>
<evidence type="ECO:0000256" key="3">
    <source>
        <dbReference type="ARBA" id="ARBA00022723"/>
    </source>
</evidence>
<feature type="binding site" evidence="8">
    <location>
        <begin position="13"/>
        <end position="19"/>
    </location>
    <ligand>
        <name>GTP</name>
        <dbReference type="ChEBI" id="CHEBI:37565"/>
    </ligand>
</feature>
<comment type="cofactor">
    <cofactor evidence="8">
        <name>Mg(2+)</name>
        <dbReference type="ChEBI" id="CHEBI:18420"/>
    </cofactor>
    <text evidence="8">Binds 1 Mg(2+) ion per subunit.</text>
</comment>
<dbReference type="AlphaFoldDB" id="A0A317EIX3"/>
<dbReference type="GO" id="GO:0044208">
    <property type="term" value="P:'de novo' AMP biosynthetic process"/>
    <property type="evidence" value="ECO:0007669"/>
    <property type="project" value="UniProtKB-UniRule"/>
</dbReference>
<protein>
    <recommendedName>
        <fullName evidence="8 10">Adenylosuccinate synthetase</fullName>
        <shortName evidence="8">AMPSase</shortName>
        <shortName evidence="8">AdSS</shortName>
        <ecNumber evidence="8 10">6.3.4.4</ecNumber>
    </recommendedName>
    <alternativeName>
        <fullName evidence="8">IMP--aspartate ligase</fullName>
    </alternativeName>
</protein>
<evidence type="ECO:0000313" key="12">
    <source>
        <dbReference type="Proteomes" id="UP000245379"/>
    </source>
</evidence>
<feature type="binding site" description="in other chain" evidence="8">
    <location>
        <position position="241"/>
    </location>
    <ligand>
        <name>IMP</name>
        <dbReference type="ChEBI" id="CHEBI:58053"/>
        <note>ligand shared between dimeric partners</note>
    </ligand>
</feature>
<feature type="active site" description="Proton donor" evidence="8">
    <location>
        <position position="42"/>
    </location>
</feature>
<comment type="similarity">
    <text evidence="8 10">Belongs to the adenylosuccinate synthetase family.</text>
</comment>
<evidence type="ECO:0000256" key="2">
    <source>
        <dbReference type="ARBA" id="ARBA00022598"/>
    </source>
</evidence>
<feature type="binding site" description="in other chain" evidence="8">
    <location>
        <begin position="14"/>
        <end position="17"/>
    </location>
    <ligand>
        <name>IMP</name>
        <dbReference type="ChEBI" id="CHEBI:58053"/>
        <note>ligand shared between dimeric partners</note>
    </ligand>
</feature>
<feature type="binding site" evidence="8">
    <location>
        <position position="146"/>
    </location>
    <ligand>
        <name>IMP</name>
        <dbReference type="ChEBI" id="CHEBI:58053"/>
        <note>ligand shared between dimeric partners</note>
    </ligand>
</feature>
<evidence type="ECO:0000256" key="7">
    <source>
        <dbReference type="ARBA" id="ARBA00023134"/>
    </source>
</evidence>
<evidence type="ECO:0000256" key="9">
    <source>
        <dbReference type="PROSITE-ProRule" id="PRU10134"/>
    </source>
</evidence>
<organism evidence="11 12">
    <name type="scientific">Pedobacter yonginense</name>
    <dbReference type="NCBI Taxonomy" id="651869"/>
    <lineage>
        <taxon>Bacteria</taxon>
        <taxon>Pseudomonadati</taxon>
        <taxon>Bacteroidota</taxon>
        <taxon>Sphingobacteriia</taxon>
        <taxon>Sphingobacteriales</taxon>
        <taxon>Sphingobacteriaceae</taxon>
        <taxon>Pedobacter</taxon>
    </lineage>
</organism>
<comment type="subcellular location">
    <subcellularLocation>
        <location evidence="8">Cytoplasm</location>
    </subcellularLocation>
</comment>
<dbReference type="InterPro" id="IPR001114">
    <property type="entry name" value="Adenylosuccinate_synthetase"/>
</dbReference>
<dbReference type="RefSeq" id="WP_109927350.1">
    <property type="nucleotide sequence ID" value="NZ_QGNZ01000005.1"/>
</dbReference>
<dbReference type="InterPro" id="IPR042111">
    <property type="entry name" value="Adenylosuccinate_synth_dom3"/>
</dbReference>
<keyword evidence="4 8" id="KW-0547">Nucleotide-binding</keyword>
<dbReference type="NCBIfam" id="TIGR00184">
    <property type="entry name" value="purA"/>
    <property type="match status" value="1"/>
</dbReference>
<feature type="binding site" description="in other chain" evidence="8">
    <location>
        <begin position="39"/>
        <end position="42"/>
    </location>
    <ligand>
        <name>IMP</name>
        <dbReference type="ChEBI" id="CHEBI:58053"/>
        <note>ligand shared between dimeric partners</note>
    </ligand>
</feature>
<dbReference type="Gene3D" id="3.90.170.10">
    <property type="entry name" value="Adenylosuccinate Synthetase, subunit A, domain 3"/>
    <property type="match status" value="1"/>
</dbReference>
<comment type="pathway">
    <text evidence="8 10">Purine metabolism; AMP biosynthesis via de novo pathway; AMP from IMP: step 1/2.</text>
</comment>
<dbReference type="SMART" id="SM00788">
    <property type="entry name" value="Adenylsucc_synt"/>
    <property type="match status" value="1"/>
</dbReference>
<dbReference type="PROSITE" id="PS01266">
    <property type="entry name" value="ADENYLOSUCCIN_SYN_1"/>
    <property type="match status" value="1"/>
</dbReference>
<evidence type="ECO:0000256" key="8">
    <source>
        <dbReference type="HAMAP-Rule" id="MF_00011"/>
    </source>
</evidence>
<feature type="binding site" evidence="8">
    <location>
        <position position="307"/>
    </location>
    <ligand>
        <name>GTP</name>
        <dbReference type="ChEBI" id="CHEBI:37565"/>
    </ligand>
</feature>